<evidence type="ECO:0000313" key="2">
    <source>
        <dbReference type="Proteomes" id="UP000010824"/>
    </source>
</evidence>
<organism evidence="1 2">
    <name type="scientific">Methanoregula formicica (strain DSM 22288 / NBRC 105244 / SMSP)</name>
    <dbReference type="NCBI Taxonomy" id="593750"/>
    <lineage>
        <taxon>Archaea</taxon>
        <taxon>Methanobacteriati</taxon>
        <taxon>Methanobacteriota</taxon>
        <taxon>Stenosarchaea group</taxon>
        <taxon>Methanomicrobia</taxon>
        <taxon>Methanomicrobiales</taxon>
        <taxon>Methanoregulaceae</taxon>
        <taxon>Methanoregula</taxon>
    </lineage>
</organism>
<dbReference type="STRING" id="593750.Metfor_2123"/>
<dbReference type="KEGG" id="mfo:Metfor_2123"/>
<dbReference type="Proteomes" id="UP000010824">
    <property type="component" value="Chromosome"/>
</dbReference>
<dbReference type="InterPro" id="IPR002753">
    <property type="entry name" value="UPF0058"/>
</dbReference>
<dbReference type="PANTHER" id="PTHR42203">
    <property type="entry name" value="UPF0058 PROTEIN MJ1205"/>
    <property type="match status" value="1"/>
</dbReference>
<accession>L0HGI9</accession>
<dbReference type="Gene3D" id="1.20.1270.110">
    <property type="entry name" value="Uncharacterised protein family UPF0058"/>
    <property type="match status" value="1"/>
</dbReference>
<dbReference type="Pfam" id="PF01893">
    <property type="entry name" value="UPF0058"/>
    <property type="match status" value="1"/>
</dbReference>
<dbReference type="HOGENOM" id="CLU_167318_1_0_2"/>
<dbReference type="GeneID" id="14309515"/>
<dbReference type="OrthoDB" id="177623at2157"/>
<dbReference type="AlphaFoldDB" id="L0HGI9"/>
<sequence>MHKEELIHLHQMLSEVKQYFEEINPDLKFTQYNALKITPSQQHKSKMEHKYAIFVLGTEIANAMKDVDYNSSSRISARMKELADKALKEIDYQ</sequence>
<proteinExistence type="predicted"/>
<keyword evidence="2" id="KW-1185">Reference proteome</keyword>
<dbReference type="InterPro" id="IPR036519">
    <property type="entry name" value="UPF0058_sf"/>
</dbReference>
<reference evidence="1 2" key="2">
    <citation type="journal article" date="2014" name="Genome Announc.">
        <title>Complete Genome Sequence of Methanoregula formicica SMSPT, a Mesophilic Hydrogenotrophic Methanogen Isolated from a Methanogenic Upflow Anaerobic Sludge Blanket Reactor.</title>
        <authorList>
            <person name="Yamamoto K."/>
            <person name="Tamaki H."/>
            <person name="Cadillo-Quiroz H."/>
            <person name="Imachi H."/>
            <person name="Kyrpides N."/>
            <person name="Woyke T."/>
            <person name="Goodwin L."/>
            <person name="Zinder S.H."/>
            <person name="Kamagata Y."/>
            <person name="Liu W.T."/>
        </authorList>
    </citation>
    <scope>NUCLEOTIDE SEQUENCE [LARGE SCALE GENOMIC DNA]</scope>
    <source>
        <strain evidence="2">DSM 22288 / NBRC 105244 / SMSP</strain>
    </source>
</reference>
<dbReference type="PANTHER" id="PTHR42203:SF2">
    <property type="entry name" value="UPF0058 PROTEIN MJ1205"/>
    <property type="match status" value="1"/>
</dbReference>
<dbReference type="InParanoid" id="L0HGI9"/>
<gene>
    <name evidence="1" type="ordered locus">Metfor_2123</name>
</gene>
<dbReference type="RefSeq" id="WP_015286093.1">
    <property type="nucleotide sequence ID" value="NC_019943.1"/>
</dbReference>
<name>L0HGI9_METFS</name>
<dbReference type="eggNOG" id="arCOG02254">
    <property type="taxonomic scope" value="Archaea"/>
</dbReference>
<evidence type="ECO:0000313" key="1">
    <source>
        <dbReference type="EMBL" id="AGB03130.1"/>
    </source>
</evidence>
<protein>
    <submittedName>
        <fullName evidence="1">Putative metal-binding protein</fullName>
    </submittedName>
</protein>
<reference evidence="2" key="1">
    <citation type="submission" date="2011-12" db="EMBL/GenBank/DDBJ databases">
        <title>Complete sequence of Methanoregula formicicum SMSP.</title>
        <authorList>
            <person name="Lucas S."/>
            <person name="Han J."/>
            <person name="Lapidus A."/>
            <person name="Cheng J.-F."/>
            <person name="Goodwin L."/>
            <person name="Pitluck S."/>
            <person name="Peters L."/>
            <person name="Ovchinnikova G."/>
            <person name="Teshima H."/>
            <person name="Detter J.C."/>
            <person name="Han C."/>
            <person name="Tapia R."/>
            <person name="Land M."/>
            <person name="Hauser L."/>
            <person name="Kyrpides N."/>
            <person name="Ivanova N."/>
            <person name="Pagani I."/>
            <person name="Imachi H."/>
            <person name="Tamaki H."/>
            <person name="Sekiguchi Y."/>
            <person name="Kamagata Y."/>
            <person name="Cadillo-Quiroz H."/>
            <person name="Zinder S."/>
            <person name="Liu W.-T."/>
            <person name="Woyke T."/>
        </authorList>
    </citation>
    <scope>NUCLEOTIDE SEQUENCE [LARGE SCALE GENOMIC DNA]</scope>
    <source>
        <strain evidence="2">DSM 22288 / NBRC 105244 / SMSP</strain>
    </source>
</reference>
<dbReference type="SUPFAM" id="SSF140371">
    <property type="entry name" value="Vng1086c-like"/>
    <property type="match status" value="1"/>
</dbReference>
<dbReference type="EMBL" id="CP003167">
    <property type="protein sequence ID" value="AGB03130.1"/>
    <property type="molecule type" value="Genomic_DNA"/>
</dbReference>